<proteinExistence type="predicted"/>
<evidence type="ECO:0000256" key="1">
    <source>
        <dbReference type="SAM" id="Phobius"/>
    </source>
</evidence>
<feature type="transmembrane region" description="Helical" evidence="1">
    <location>
        <begin position="96"/>
        <end position="119"/>
    </location>
</feature>
<comment type="caution">
    <text evidence="2">The sequence shown here is derived from an EMBL/GenBank/DDBJ whole genome shotgun (WGS) entry which is preliminary data.</text>
</comment>
<accession>A0A066RX30</accession>
<keyword evidence="1" id="KW-0472">Membrane</keyword>
<protein>
    <submittedName>
        <fullName evidence="2">Uncharacterized protein</fullName>
    </submittedName>
</protein>
<sequence>MINEVALLLGMLGTGMLALDVASPSILINLSNSFRNFTNQNIFPSFLFRRNYEPTDEDRENLNRIRVIGFFSLFVAFGVMWVTLPELESILNSYAWVIGIPFLLALTGYGALSFSQILARILITSSTLLMLPFFYIFFIVFGILGAVLRLILWPIVSLENSVIGQDQSPRFLGLLILFLSFFLQLIALKS</sequence>
<keyword evidence="3" id="KW-1185">Reference proteome</keyword>
<dbReference type="EMBL" id="JMIB01000010">
    <property type="protein sequence ID" value="KDM92207.1"/>
    <property type="molecule type" value="Genomic_DNA"/>
</dbReference>
<dbReference type="AlphaFoldDB" id="A0A066RX30"/>
<organism evidence="2 3">
    <name type="scientific">Photobacterium galatheae</name>
    <dbReference type="NCBI Taxonomy" id="1654360"/>
    <lineage>
        <taxon>Bacteria</taxon>
        <taxon>Pseudomonadati</taxon>
        <taxon>Pseudomonadota</taxon>
        <taxon>Gammaproteobacteria</taxon>
        <taxon>Vibrionales</taxon>
        <taxon>Vibrionaceae</taxon>
        <taxon>Photobacterium</taxon>
    </lineage>
</organism>
<dbReference type="RefSeq" id="WP_036750569.1">
    <property type="nucleotide sequence ID" value="NZ_JAGSGC010000012.1"/>
</dbReference>
<feature type="transmembrane region" description="Helical" evidence="1">
    <location>
        <begin position="67"/>
        <end position="84"/>
    </location>
</feature>
<evidence type="ECO:0000313" key="3">
    <source>
        <dbReference type="Proteomes" id="UP000027192"/>
    </source>
</evidence>
<reference evidence="2 3" key="1">
    <citation type="submission" date="2014-04" db="EMBL/GenBank/DDBJ databases">
        <title>Draft genome sequence of Photobacterium halotolerans S2753: a solonamide, ngercheumicin and holomycin producer.</title>
        <authorList>
            <person name="Machado H.R."/>
            <person name="Gram L."/>
        </authorList>
    </citation>
    <scope>NUCLEOTIDE SEQUENCE [LARGE SCALE GENOMIC DNA]</scope>
    <source>
        <strain evidence="2 3">S2753</strain>
    </source>
</reference>
<name>A0A066RX30_9GAMM</name>
<dbReference type="OrthoDB" id="7062493at2"/>
<keyword evidence="1" id="KW-1133">Transmembrane helix</keyword>
<gene>
    <name evidence="2" type="ORF">EA58_06865</name>
</gene>
<feature type="transmembrane region" description="Helical" evidence="1">
    <location>
        <begin position="171"/>
        <end position="188"/>
    </location>
</feature>
<evidence type="ECO:0000313" key="2">
    <source>
        <dbReference type="EMBL" id="KDM92207.1"/>
    </source>
</evidence>
<dbReference type="Proteomes" id="UP000027192">
    <property type="component" value="Unassembled WGS sequence"/>
</dbReference>
<keyword evidence="1" id="KW-0812">Transmembrane</keyword>
<feature type="transmembrane region" description="Helical" evidence="1">
    <location>
        <begin position="6"/>
        <end position="30"/>
    </location>
</feature>
<feature type="transmembrane region" description="Helical" evidence="1">
    <location>
        <begin position="131"/>
        <end position="151"/>
    </location>
</feature>